<dbReference type="AlphaFoldDB" id="A0A5B8SZR7"/>
<evidence type="ECO:0000313" key="1">
    <source>
        <dbReference type="EMBL" id="MDG9732992.1"/>
    </source>
</evidence>
<keyword evidence="4" id="KW-1185">Reference proteome</keyword>
<dbReference type="GeneID" id="64344514"/>
<reference evidence="2 3" key="1">
    <citation type="submission" date="2019-06" db="EMBL/GenBank/DDBJ databases">
        <title>Genome analyses of bacteria isolated from kimchi.</title>
        <authorList>
            <person name="Lee S."/>
            <person name="Ahn S."/>
            <person name="Roh S."/>
        </authorList>
    </citation>
    <scope>NUCLEOTIDE SEQUENCE [LARGE SCALE GENOMIC DNA]</scope>
    <source>
        <strain evidence="2 3">CBA3630</strain>
    </source>
</reference>
<dbReference type="RefSeq" id="WP_010278314.1">
    <property type="nucleotide sequence ID" value="NZ_CP042383.1"/>
</dbReference>
<dbReference type="EMBL" id="CP042383">
    <property type="protein sequence ID" value="QEA42176.1"/>
    <property type="molecule type" value="Genomic_DNA"/>
</dbReference>
<organism evidence="2 3">
    <name type="scientific">Leuconostoc pseudomesenteroides</name>
    <dbReference type="NCBI Taxonomy" id="33968"/>
    <lineage>
        <taxon>Bacteria</taxon>
        <taxon>Bacillati</taxon>
        <taxon>Bacillota</taxon>
        <taxon>Bacilli</taxon>
        <taxon>Lactobacillales</taxon>
        <taxon>Lactobacillaceae</taxon>
        <taxon>Leuconostoc</taxon>
    </lineage>
</organism>
<dbReference type="Proteomes" id="UP001529201">
    <property type="component" value="Unassembled WGS sequence"/>
</dbReference>
<evidence type="ECO:0000313" key="2">
    <source>
        <dbReference type="EMBL" id="QEA42176.1"/>
    </source>
</evidence>
<accession>A0A5B8SZR7</accession>
<dbReference type="EMBL" id="JARGDN010000002">
    <property type="protein sequence ID" value="MDG9732992.1"/>
    <property type="molecule type" value="Genomic_DNA"/>
</dbReference>
<evidence type="ECO:0000313" key="4">
    <source>
        <dbReference type="Proteomes" id="UP001529201"/>
    </source>
</evidence>
<proteinExistence type="predicted"/>
<evidence type="ECO:0000313" key="3">
    <source>
        <dbReference type="Proteomes" id="UP000321296"/>
    </source>
</evidence>
<reference evidence="1 4" key="2">
    <citation type="submission" date="2023-02" db="EMBL/GenBank/DDBJ databases">
        <title>Antimicrobial susceptibility testing and tentative epidemiological cut-off values for Lactobacillaceae family species intended for ingestion.</title>
        <authorList>
            <person name="Noehr-Meldgaard K."/>
            <person name="Struve C."/>
            <person name="Ingmer H."/>
            <person name="Koza A."/>
            <person name="Al-Nakeeb K."/>
            <person name="Agersoe Y."/>
        </authorList>
    </citation>
    <scope>NUCLEOTIDE SEQUENCE [LARGE SCALE GENOMIC DNA]</scope>
    <source>
        <strain evidence="1 4">DSM 20193</strain>
    </source>
</reference>
<sequence>MAKKIYLASPFFDEEQIDRVSRAESALAKNETASSVFSPREHQHEEFEMFSHEWRIATYNGDVDAINDADIMVAVIDYVGQEVDPGTAWEFGYAVANNIPVIVVKEKEGAVNLMMGIPLTAYLTSVDDLATYNFDAVTEIPFTGEIF</sequence>
<dbReference type="SUPFAM" id="SSF52309">
    <property type="entry name" value="N-(deoxy)ribosyltransferase-like"/>
    <property type="match status" value="1"/>
</dbReference>
<dbReference type="InterPro" id="IPR007710">
    <property type="entry name" value="Nucleoside_deoxyribTrfase"/>
</dbReference>
<dbReference type="Gene3D" id="3.40.50.450">
    <property type="match status" value="1"/>
</dbReference>
<dbReference type="Pfam" id="PF05014">
    <property type="entry name" value="Nuc_deoxyrib_tr"/>
    <property type="match status" value="1"/>
</dbReference>
<dbReference type="GO" id="GO:0016740">
    <property type="term" value="F:transferase activity"/>
    <property type="evidence" value="ECO:0007669"/>
    <property type="project" value="UniProtKB-KW"/>
</dbReference>
<protein>
    <submittedName>
        <fullName evidence="2">Nucleoside 2-deoxyribosyltransferase</fullName>
    </submittedName>
</protein>
<dbReference type="KEGG" id="lpse:FGL85_06505"/>
<name>A0A5B8SZR7_LEUPS</name>
<keyword evidence="2" id="KW-0808">Transferase</keyword>
<dbReference type="Proteomes" id="UP000321296">
    <property type="component" value="Chromosome"/>
</dbReference>
<gene>
    <name evidence="2" type="ORF">FGL85_06505</name>
    <name evidence="1" type="ORF">P1N92_02525</name>
</gene>